<evidence type="ECO:0000256" key="5">
    <source>
        <dbReference type="SAM" id="Phobius"/>
    </source>
</evidence>
<dbReference type="EMBL" id="LR593886">
    <property type="protein sequence ID" value="VTR92116.1"/>
    <property type="molecule type" value="Genomic_DNA"/>
</dbReference>
<dbReference type="InterPro" id="IPR011717">
    <property type="entry name" value="TPR-4"/>
</dbReference>
<keyword evidence="7" id="KW-1185">Reference proteome</keyword>
<reference evidence="6 7" key="1">
    <citation type="submission" date="2019-05" db="EMBL/GenBank/DDBJ databases">
        <authorList>
            <consortium name="Science for Life Laboratories"/>
        </authorList>
    </citation>
    <scope>NUCLEOTIDE SEQUENCE [LARGE SCALE GENOMIC DNA]</scope>
    <source>
        <strain evidence="6">Soil9</strain>
    </source>
</reference>
<keyword evidence="5" id="KW-1133">Transmembrane helix</keyword>
<feature type="transmembrane region" description="Helical" evidence="5">
    <location>
        <begin position="48"/>
        <end position="69"/>
    </location>
</feature>
<sequence length="471" mass="52358">MSNATDCQPLFAAVPAQEAKRGSGSWHFLGRVSRLPFRAAKGARCHPFLTALFLLVLLAGSGAGLWGYASHQWRGAQSALNAERPDEARARLALCLRVWPRNPEVHLLAARAARLTGDFPAAEAHLNRCLELQEGATEGVQLEFLLMRVQAGDIDTLAPALFRLVDQKHPESSMILDSLARAYIHRLRYKPAYGCLSRWIEAQPTSAKPYYWRAWALERLNNPKAAKLDYARALELDPNLLPARLRVAEMHLEDRMPDDAQPHLEYLQRQSPDDPRVRARFGIYHYLRGNAAQARELMEPALAELPTDAPLLITLANLDIQENQPERAEPRLRAALRADPADTEALFALAAALRLQGRTQDAADTLAEHDRKRAALARINAILKDLTDSPTGTADNDAELGGMFLEIGRENVALYWLERALERDPNNARAHRTLAEHYQTKGDLPKAEAHRRQARAPATIPTPGAGTRPAP</sequence>
<dbReference type="PANTHER" id="PTHR45586">
    <property type="entry name" value="TPR REPEAT-CONTAINING PROTEIN PA4667"/>
    <property type="match status" value="1"/>
</dbReference>
<dbReference type="SUPFAM" id="SSF48452">
    <property type="entry name" value="TPR-like"/>
    <property type="match status" value="2"/>
</dbReference>
<accession>A0A6P2CUT0</accession>
<dbReference type="SMART" id="SM00028">
    <property type="entry name" value="TPR"/>
    <property type="match status" value="4"/>
</dbReference>
<dbReference type="Pfam" id="PF07721">
    <property type="entry name" value="TPR_4"/>
    <property type="match status" value="1"/>
</dbReference>
<keyword evidence="5" id="KW-0812">Transmembrane</keyword>
<dbReference type="InterPro" id="IPR011990">
    <property type="entry name" value="TPR-like_helical_dom_sf"/>
</dbReference>
<feature type="compositionally biased region" description="Basic and acidic residues" evidence="4">
    <location>
        <begin position="437"/>
        <end position="451"/>
    </location>
</feature>
<keyword evidence="6" id="KW-0449">Lipoprotein</keyword>
<dbReference type="Pfam" id="PF13432">
    <property type="entry name" value="TPR_16"/>
    <property type="match status" value="3"/>
</dbReference>
<dbReference type="AlphaFoldDB" id="A0A6P2CUT0"/>
<name>A0A6P2CUT0_9BACT</name>
<evidence type="ECO:0000256" key="1">
    <source>
        <dbReference type="ARBA" id="ARBA00022737"/>
    </source>
</evidence>
<dbReference type="Proteomes" id="UP000464178">
    <property type="component" value="Chromosome"/>
</dbReference>
<dbReference type="KEGG" id="gms:SOIL9_55980"/>
<gene>
    <name evidence="6" type="ORF">SOIL9_55980</name>
</gene>
<keyword evidence="5" id="KW-0472">Membrane</keyword>
<keyword evidence="1" id="KW-0677">Repeat</keyword>
<evidence type="ECO:0000256" key="4">
    <source>
        <dbReference type="SAM" id="MobiDB-lite"/>
    </source>
</evidence>
<protein>
    <submittedName>
        <fullName evidence="6">Uncharacterized protein</fullName>
    </submittedName>
</protein>
<dbReference type="InterPro" id="IPR051012">
    <property type="entry name" value="CellSynth/LPSAsmb/PSIAsmb"/>
</dbReference>
<evidence type="ECO:0000256" key="2">
    <source>
        <dbReference type="ARBA" id="ARBA00022803"/>
    </source>
</evidence>
<dbReference type="InterPro" id="IPR019734">
    <property type="entry name" value="TPR_rpt"/>
</dbReference>
<dbReference type="Pfam" id="PF07719">
    <property type="entry name" value="TPR_2"/>
    <property type="match status" value="1"/>
</dbReference>
<dbReference type="PANTHER" id="PTHR45586:SF1">
    <property type="entry name" value="LIPOPOLYSACCHARIDE ASSEMBLY PROTEIN B"/>
    <property type="match status" value="1"/>
</dbReference>
<keyword evidence="2 3" id="KW-0802">TPR repeat</keyword>
<feature type="region of interest" description="Disordered" evidence="4">
    <location>
        <begin position="437"/>
        <end position="471"/>
    </location>
</feature>
<organism evidence="6 7">
    <name type="scientific">Gemmata massiliana</name>
    <dbReference type="NCBI Taxonomy" id="1210884"/>
    <lineage>
        <taxon>Bacteria</taxon>
        <taxon>Pseudomonadati</taxon>
        <taxon>Planctomycetota</taxon>
        <taxon>Planctomycetia</taxon>
        <taxon>Gemmatales</taxon>
        <taxon>Gemmataceae</taxon>
        <taxon>Gemmata</taxon>
    </lineage>
</organism>
<dbReference type="Gene3D" id="1.25.40.10">
    <property type="entry name" value="Tetratricopeptide repeat domain"/>
    <property type="match status" value="2"/>
</dbReference>
<dbReference type="InterPro" id="IPR013105">
    <property type="entry name" value="TPR_2"/>
</dbReference>
<dbReference type="GO" id="GO:0042802">
    <property type="term" value="F:identical protein binding"/>
    <property type="evidence" value="ECO:0007669"/>
    <property type="project" value="InterPro"/>
</dbReference>
<evidence type="ECO:0000313" key="7">
    <source>
        <dbReference type="Proteomes" id="UP000464178"/>
    </source>
</evidence>
<evidence type="ECO:0000313" key="6">
    <source>
        <dbReference type="EMBL" id="VTR92116.1"/>
    </source>
</evidence>
<proteinExistence type="predicted"/>
<dbReference type="PROSITE" id="PS50005">
    <property type="entry name" value="TPR"/>
    <property type="match status" value="1"/>
</dbReference>
<evidence type="ECO:0000256" key="3">
    <source>
        <dbReference type="PROSITE-ProRule" id="PRU00339"/>
    </source>
</evidence>
<feature type="repeat" description="TPR" evidence="3">
    <location>
        <begin position="394"/>
        <end position="427"/>
    </location>
</feature>
<dbReference type="RefSeq" id="WP_162667025.1">
    <property type="nucleotide sequence ID" value="NZ_LR593886.1"/>
</dbReference>